<dbReference type="PROSITE" id="PS50977">
    <property type="entry name" value="HTH_TETR_2"/>
    <property type="match status" value="1"/>
</dbReference>
<evidence type="ECO:0000259" key="4">
    <source>
        <dbReference type="PROSITE" id="PS50977"/>
    </source>
</evidence>
<dbReference type="SUPFAM" id="SSF46689">
    <property type="entry name" value="Homeodomain-like"/>
    <property type="match status" value="1"/>
</dbReference>
<dbReference type="InterPro" id="IPR001647">
    <property type="entry name" value="HTH_TetR"/>
</dbReference>
<feature type="compositionally biased region" description="Low complexity" evidence="3">
    <location>
        <begin position="1"/>
        <end position="16"/>
    </location>
</feature>
<evidence type="ECO:0000313" key="5">
    <source>
        <dbReference type="EMBL" id="KNA91458.1"/>
    </source>
</evidence>
<keyword evidence="1 2" id="KW-0238">DNA-binding</keyword>
<feature type="region of interest" description="Disordered" evidence="3">
    <location>
        <begin position="1"/>
        <end position="22"/>
    </location>
</feature>
<dbReference type="Pfam" id="PF00440">
    <property type="entry name" value="TetR_N"/>
    <property type="match status" value="1"/>
</dbReference>
<dbReference type="EMBL" id="LDTZ01000016">
    <property type="protein sequence ID" value="KNA91458.1"/>
    <property type="molecule type" value="Genomic_DNA"/>
</dbReference>
<name>A0ABR5ICR3_9ACTN</name>
<comment type="caution">
    <text evidence="5">The sequence shown here is derived from an EMBL/GenBank/DDBJ whole genome shotgun (WGS) entry which is preliminary data.</text>
</comment>
<protein>
    <submittedName>
        <fullName evidence="5">TetR family transcriptional regulator</fullName>
    </submittedName>
</protein>
<sequence>MTASTAGADADTTPPGWRRVDPPELSPILQAALEAFYDNGFHGTSVRQIAAKVGVTVPALYYHHKSKEGILLALLEYSTGDVLARAHAARAAAAGDPVTELANVIESIVLVMTGRVRLAAVEGEIRYASSENRLRYRVFRKGIEDLVLDIVQTGTATGVMHVSDVAETTRAVLAMCQSIPRWFHDDGPLTPQLVAEKYVDIALHTVGSLPRADSD</sequence>
<organism evidence="5 6">
    <name type="scientific">Gordonia jacobaea</name>
    <dbReference type="NCBI Taxonomy" id="122202"/>
    <lineage>
        <taxon>Bacteria</taxon>
        <taxon>Bacillati</taxon>
        <taxon>Actinomycetota</taxon>
        <taxon>Actinomycetes</taxon>
        <taxon>Mycobacteriales</taxon>
        <taxon>Gordoniaceae</taxon>
        <taxon>Gordonia</taxon>
    </lineage>
</organism>
<accession>A0ABR5ICR3</accession>
<dbReference type="SUPFAM" id="SSF48498">
    <property type="entry name" value="Tetracyclin repressor-like, C-terminal domain"/>
    <property type="match status" value="1"/>
</dbReference>
<dbReference type="InterPro" id="IPR009057">
    <property type="entry name" value="Homeodomain-like_sf"/>
</dbReference>
<feature type="DNA-binding region" description="H-T-H motif" evidence="2">
    <location>
        <begin position="45"/>
        <end position="64"/>
    </location>
</feature>
<evidence type="ECO:0000256" key="1">
    <source>
        <dbReference type="ARBA" id="ARBA00023125"/>
    </source>
</evidence>
<keyword evidence="6" id="KW-1185">Reference proteome</keyword>
<gene>
    <name evidence="5" type="ORF">ABW18_09635</name>
</gene>
<dbReference type="InterPro" id="IPR050109">
    <property type="entry name" value="HTH-type_TetR-like_transc_reg"/>
</dbReference>
<dbReference type="Pfam" id="PF17932">
    <property type="entry name" value="TetR_C_24"/>
    <property type="match status" value="1"/>
</dbReference>
<dbReference type="InterPro" id="IPR041490">
    <property type="entry name" value="KstR2_TetR_C"/>
</dbReference>
<reference evidence="5 6" key="1">
    <citation type="submission" date="2015-05" db="EMBL/GenBank/DDBJ databases">
        <title>Draft genome sequence of the bacterium Gordonia jacobaea a new member of the Gordonia genus.</title>
        <authorList>
            <person name="Jimenez-Galisteo G."/>
            <person name="Dominguez A."/>
            <person name="Munoz E."/>
            <person name="Vinas M."/>
        </authorList>
    </citation>
    <scope>NUCLEOTIDE SEQUENCE [LARGE SCALE GENOMIC DNA]</scope>
    <source>
        <strain evidence="6">mv1</strain>
    </source>
</reference>
<evidence type="ECO:0000256" key="3">
    <source>
        <dbReference type="SAM" id="MobiDB-lite"/>
    </source>
</evidence>
<proteinExistence type="predicted"/>
<feature type="domain" description="HTH tetR-type" evidence="4">
    <location>
        <begin position="22"/>
        <end position="82"/>
    </location>
</feature>
<dbReference type="Proteomes" id="UP000037247">
    <property type="component" value="Unassembled WGS sequence"/>
</dbReference>
<dbReference type="RefSeq" id="WP_049698786.1">
    <property type="nucleotide sequence ID" value="NZ_JAQDQF010000003.1"/>
</dbReference>
<dbReference type="PANTHER" id="PTHR30055">
    <property type="entry name" value="HTH-TYPE TRANSCRIPTIONAL REGULATOR RUTR"/>
    <property type="match status" value="1"/>
</dbReference>
<evidence type="ECO:0000256" key="2">
    <source>
        <dbReference type="PROSITE-ProRule" id="PRU00335"/>
    </source>
</evidence>
<dbReference type="PANTHER" id="PTHR30055:SF237">
    <property type="entry name" value="TRANSCRIPTIONAL REPRESSOR MCE3R"/>
    <property type="match status" value="1"/>
</dbReference>
<evidence type="ECO:0000313" key="6">
    <source>
        <dbReference type="Proteomes" id="UP000037247"/>
    </source>
</evidence>
<dbReference type="PRINTS" id="PR00455">
    <property type="entry name" value="HTHTETR"/>
</dbReference>
<dbReference type="InterPro" id="IPR036271">
    <property type="entry name" value="Tet_transcr_reg_TetR-rel_C_sf"/>
</dbReference>
<dbReference type="Gene3D" id="1.10.357.10">
    <property type="entry name" value="Tetracycline Repressor, domain 2"/>
    <property type="match status" value="1"/>
</dbReference>